<protein>
    <recommendedName>
        <fullName evidence="4">Putative glucose-6-phosphate 1-epimerase</fullName>
        <ecNumber evidence="4">5.1.3.15</ecNumber>
    </recommendedName>
</protein>
<dbReference type="CDD" id="cd09020">
    <property type="entry name" value="D-hex-6-P-epi_like"/>
    <property type="match status" value="1"/>
</dbReference>
<feature type="region of interest" description="Disordered" evidence="6">
    <location>
        <begin position="1"/>
        <end position="25"/>
    </location>
</feature>
<name>A0A0B7P1P4_PROFF</name>
<evidence type="ECO:0000256" key="5">
    <source>
        <dbReference type="PIRSR" id="PIRSR016020-1"/>
    </source>
</evidence>
<dbReference type="GO" id="GO:0005975">
    <property type="term" value="P:carbohydrate metabolic process"/>
    <property type="evidence" value="ECO:0007669"/>
    <property type="project" value="InterPro"/>
</dbReference>
<comment type="similarity">
    <text evidence="2 4">Belongs to the glucose-6-phosphate 1-epimerase family.</text>
</comment>
<evidence type="ECO:0000256" key="1">
    <source>
        <dbReference type="ARBA" id="ARBA00001096"/>
    </source>
</evidence>
<dbReference type="InterPro" id="IPR025532">
    <property type="entry name" value="G6P_1-epimerase"/>
</dbReference>
<dbReference type="InterPro" id="IPR011013">
    <property type="entry name" value="Gal_mutarotase_sf_dom"/>
</dbReference>
<evidence type="ECO:0000313" key="7">
    <source>
        <dbReference type="EMBL" id="CEP27648.1"/>
    </source>
</evidence>
<dbReference type="GO" id="GO:0030246">
    <property type="term" value="F:carbohydrate binding"/>
    <property type="evidence" value="ECO:0007669"/>
    <property type="project" value="UniProtKB-UniRule"/>
</dbReference>
<dbReference type="PIRSF" id="PIRSF016020">
    <property type="entry name" value="PHexose_mutarotase"/>
    <property type="match status" value="1"/>
</dbReference>
<dbReference type="PANTHER" id="PTHR11122">
    <property type="entry name" value="APOSPORY-ASSOCIATED PROTEIN C-RELATED"/>
    <property type="match status" value="1"/>
</dbReference>
<evidence type="ECO:0000256" key="2">
    <source>
        <dbReference type="ARBA" id="ARBA00005866"/>
    </source>
</evidence>
<evidence type="ECO:0000256" key="3">
    <source>
        <dbReference type="ARBA" id="ARBA00023235"/>
    </source>
</evidence>
<dbReference type="EMBL" id="LM676439">
    <property type="protein sequence ID" value="CEP27648.1"/>
    <property type="molecule type" value="Genomic_DNA"/>
</dbReference>
<gene>
    <name evidence="7" type="ORF">PFCIRM138_04560</name>
</gene>
<keyword evidence="3 4" id="KW-0413">Isomerase</keyword>
<dbReference type="GO" id="GO:0047938">
    <property type="term" value="F:glucose-6-phosphate 1-epimerase activity"/>
    <property type="evidence" value="ECO:0007669"/>
    <property type="project" value="UniProtKB-UniRule"/>
</dbReference>
<dbReference type="InterPro" id="IPR014718">
    <property type="entry name" value="GH-type_carb-bd"/>
</dbReference>
<evidence type="ECO:0000256" key="6">
    <source>
        <dbReference type="SAM" id="MobiDB-lite"/>
    </source>
</evidence>
<reference evidence="7" key="1">
    <citation type="submission" date="2014-08" db="EMBL/GenBank/DDBJ databases">
        <authorList>
            <person name="Falentin Helene"/>
        </authorList>
    </citation>
    <scope>NUCLEOTIDE SEQUENCE</scope>
</reference>
<organism evidence="7">
    <name type="scientific">Propionibacterium freudenreichii subsp. freudenreichii</name>
    <dbReference type="NCBI Taxonomy" id="66712"/>
    <lineage>
        <taxon>Bacteria</taxon>
        <taxon>Bacillati</taxon>
        <taxon>Actinomycetota</taxon>
        <taxon>Actinomycetes</taxon>
        <taxon>Propionibacteriales</taxon>
        <taxon>Propionibacteriaceae</taxon>
        <taxon>Propionibacterium</taxon>
    </lineage>
</organism>
<sequence>MQDITLPEGLRLNEESPTNDQSGAGFATIDVSTRLCTGRIHLHGAQVTAWQPRGASEPVFWQSAQAQLASDKAIRGGVPISFPWFADGRSHNQKPAHGLARLADWKLVDASSTPGGEVTVRLRLDDETLAKSKFAPDAEVTLVVTMGVAVQMSLVVRAGSAACHFEDAMHNYFHVGDVTRASVKGLDAARYLDKVSGRDGQLQEGPVTFSGETDRVYQSVASASIVDPVLNRTISIEKSGSESTVVWNPWSKRSEKDFGMAPGEWQQMVCVETANALADEVYLEAGEKHVLSQVISLG</sequence>
<dbReference type="Pfam" id="PF01263">
    <property type="entry name" value="Aldose_epim"/>
    <property type="match status" value="1"/>
</dbReference>
<evidence type="ECO:0000256" key="4">
    <source>
        <dbReference type="PIRNR" id="PIRNR016020"/>
    </source>
</evidence>
<comment type="catalytic activity">
    <reaction evidence="1">
        <text>alpha-D-glucose 6-phosphate = beta-D-glucose 6-phosphate</text>
        <dbReference type="Rhea" id="RHEA:16249"/>
        <dbReference type="ChEBI" id="CHEBI:58225"/>
        <dbReference type="ChEBI" id="CHEBI:58247"/>
        <dbReference type="EC" id="5.1.3.15"/>
    </reaction>
</comment>
<feature type="active site" evidence="5">
    <location>
        <position position="170"/>
    </location>
</feature>
<dbReference type="Gene3D" id="2.70.98.10">
    <property type="match status" value="1"/>
</dbReference>
<dbReference type="SUPFAM" id="SSF74650">
    <property type="entry name" value="Galactose mutarotase-like"/>
    <property type="match status" value="1"/>
</dbReference>
<feature type="active site" evidence="5">
    <location>
        <position position="272"/>
    </location>
</feature>
<dbReference type="PANTHER" id="PTHR11122:SF13">
    <property type="entry name" value="GLUCOSE-6-PHOSPHATE 1-EPIMERASE"/>
    <property type="match status" value="1"/>
</dbReference>
<dbReference type="AlphaFoldDB" id="A0A0B7P1P4"/>
<accession>A0A0B7P1P4</accession>
<proteinExistence type="inferred from homology"/>
<dbReference type="EC" id="5.1.3.15" evidence="4"/>
<dbReference type="InterPro" id="IPR008183">
    <property type="entry name" value="Aldose_1/G6P_1-epimerase"/>
</dbReference>